<evidence type="ECO:0000313" key="2">
    <source>
        <dbReference type="Proteomes" id="UP000195897"/>
    </source>
</evidence>
<accession>A0A1Y4LC42</accession>
<evidence type="ECO:0000313" key="1">
    <source>
        <dbReference type="EMBL" id="OUP53420.1"/>
    </source>
</evidence>
<dbReference type="NCBIfam" id="TIGR04387">
    <property type="entry name" value="capsid_maj_N4"/>
    <property type="match status" value="1"/>
</dbReference>
<protein>
    <submittedName>
        <fullName evidence="1">N4-gp56 family major capsid protein</fullName>
    </submittedName>
</protein>
<name>A0A1Y4LC42_9FIRM</name>
<sequence>MSFKFDYQLFAINTTETMPDEIKTYYDDYLIDCSMPKLVHDQFGQKRPIPAGRGKTIEFRKVSPLPVSTTPLTEGVTPESQQLTISTVEAPVQQYGGYVELSDMVVLTAIDNNLVIAAKQLGAQAGKTLDAITREVLAGGTNVQYAEGQVTERNQLVGGKAEGNHYLTVDAVRRAVRTLKKQDAEPIGDSFIGIIHPDVAYDLMSDPKWVNVKSYSDPDGIYEGEIGKIENVRFVETSEAKVFDGAGADGRDVYATLILGDNAYGTTEIEGGGLTLIVKQLGSGGASDPLDQRASVAWKATKAAVRLQEAYMVRIETTSTFTGE</sequence>
<organism evidence="1 2">
    <name type="scientific">Butyricicoccus pullicaecorum</name>
    <dbReference type="NCBI Taxonomy" id="501571"/>
    <lineage>
        <taxon>Bacteria</taxon>
        <taxon>Bacillati</taxon>
        <taxon>Bacillota</taxon>
        <taxon>Clostridia</taxon>
        <taxon>Eubacteriales</taxon>
        <taxon>Butyricicoccaceae</taxon>
        <taxon>Butyricicoccus</taxon>
    </lineage>
</organism>
<gene>
    <name evidence="1" type="ORF">B5F17_05280</name>
</gene>
<reference evidence="2" key="1">
    <citation type="submission" date="2017-04" db="EMBL/GenBank/DDBJ databases">
        <title>Function of individual gut microbiota members based on whole genome sequencing of pure cultures obtained from chicken caecum.</title>
        <authorList>
            <person name="Medvecky M."/>
            <person name="Cejkova D."/>
            <person name="Polansky O."/>
            <person name="Karasova D."/>
            <person name="Kubasova T."/>
            <person name="Cizek A."/>
            <person name="Rychlik I."/>
        </authorList>
    </citation>
    <scope>NUCLEOTIDE SEQUENCE [LARGE SCALE GENOMIC DNA]</scope>
    <source>
        <strain evidence="2">An180</strain>
    </source>
</reference>
<proteinExistence type="predicted"/>
<dbReference type="Pfam" id="PF25209">
    <property type="entry name" value="Phage_capsid_4"/>
    <property type="match status" value="1"/>
</dbReference>
<dbReference type="Proteomes" id="UP000195897">
    <property type="component" value="Unassembled WGS sequence"/>
</dbReference>
<dbReference type="EMBL" id="NFKK01000004">
    <property type="protein sequence ID" value="OUP53420.1"/>
    <property type="molecule type" value="Genomic_DNA"/>
</dbReference>
<comment type="caution">
    <text evidence="1">The sequence shown here is derived from an EMBL/GenBank/DDBJ whole genome shotgun (WGS) entry which is preliminary data.</text>
</comment>
<dbReference type="AlphaFoldDB" id="A0A1Y4LC42"/>
<dbReference type="RefSeq" id="WP_087371577.1">
    <property type="nucleotide sequence ID" value="NZ_NFKK01000004.1"/>
</dbReference>